<accession>A0A443RX81</accession>
<dbReference type="GO" id="GO:0017148">
    <property type="term" value="P:negative regulation of translation"/>
    <property type="evidence" value="ECO:0007669"/>
    <property type="project" value="TreeGrafter"/>
</dbReference>
<protein>
    <recommendedName>
        <fullName evidence="2">CCR4-NOT transcription complex subunit 10</fullName>
    </recommendedName>
</protein>
<keyword evidence="2" id="KW-0805">Transcription regulation</keyword>
<dbReference type="GO" id="GO:0031047">
    <property type="term" value="P:regulatory ncRNA-mediated gene silencing"/>
    <property type="evidence" value="ECO:0007669"/>
    <property type="project" value="UniProtKB-UniRule"/>
</dbReference>
<proteinExistence type="inferred from homology"/>
<dbReference type="GO" id="GO:0030014">
    <property type="term" value="C:CCR4-NOT complex"/>
    <property type="evidence" value="ECO:0007669"/>
    <property type="project" value="UniProtKB-UniRule"/>
</dbReference>
<dbReference type="AlphaFoldDB" id="A0A443RX81"/>
<comment type="caution">
    <text evidence="3">The sequence shown here is derived from an EMBL/GenBank/DDBJ whole genome shotgun (WGS) entry which is preliminary data.</text>
</comment>
<keyword evidence="2" id="KW-0943">RNA-mediated gene silencing</keyword>
<organism evidence="3 4">
    <name type="scientific">Leptotrombidium deliense</name>
    <dbReference type="NCBI Taxonomy" id="299467"/>
    <lineage>
        <taxon>Eukaryota</taxon>
        <taxon>Metazoa</taxon>
        <taxon>Ecdysozoa</taxon>
        <taxon>Arthropoda</taxon>
        <taxon>Chelicerata</taxon>
        <taxon>Arachnida</taxon>
        <taxon>Acari</taxon>
        <taxon>Acariformes</taxon>
        <taxon>Trombidiformes</taxon>
        <taxon>Prostigmata</taxon>
        <taxon>Anystina</taxon>
        <taxon>Parasitengona</taxon>
        <taxon>Trombiculoidea</taxon>
        <taxon>Trombiculidae</taxon>
        <taxon>Leptotrombidium</taxon>
    </lineage>
</organism>
<dbReference type="GO" id="GO:0006402">
    <property type="term" value="P:mRNA catabolic process"/>
    <property type="evidence" value="ECO:0007669"/>
    <property type="project" value="TreeGrafter"/>
</dbReference>
<dbReference type="GO" id="GO:0005634">
    <property type="term" value="C:nucleus"/>
    <property type="evidence" value="ECO:0007669"/>
    <property type="project" value="UniProtKB-SubCell"/>
</dbReference>
<dbReference type="OrthoDB" id="25157at2759"/>
<dbReference type="Proteomes" id="UP000288716">
    <property type="component" value="Unassembled WGS sequence"/>
</dbReference>
<dbReference type="InterPro" id="IPR011990">
    <property type="entry name" value="TPR-like_helical_dom_sf"/>
</dbReference>
<keyword evidence="2" id="KW-0963">Cytoplasm</keyword>
<comment type="subcellular location">
    <subcellularLocation>
        <location evidence="2">Cytoplasm</location>
    </subcellularLocation>
    <subcellularLocation>
        <location evidence="2">Nucleus</location>
    </subcellularLocation>
</comment>
<dbReference type="STRING" id="299467.A0A443RX81"/>
<dbReference type="PANTHER" id="PTHR12979">
    <property type="entry name" value="CCR4-NOT TRANSCRIPTION COMPLEX SUBUNIT 10"/>
    <property type="match status" value="1"/>
</dbReference>
<gene>
    <name evidence="3" type="ORF">B4U80_09526</name>
</gene>
<name>A0A443RX81_9ACAR</name>
<dbReference type="PANTHER" id="PTHR12979:SF5">
    <property type="entry name" value="CCR4-NOT TRANSCRIPTION COMPLEX SUBUNIT 10"/>
    <property type="match status" value="1"/>
</dbReference>
<keyword evidence="2" id="KW-0539">Nucleus</keyword>
<comment type="similarity">
    <text evidence="1 2">Belongs to the CNOT10 family.</text>
</comment>
<keyword evidence="2" id="KW-0810">Translation regulation</keyword>
<evidence type="ECO:0000256" key="1">
    <source>
        <dbReference type="ARBA" id="ARBA00010080"/>
    </source>
</evidence>
<keyword evidence="2" id="KW-0804">Transcription</keyword>
<keyword evidence="4" id="KW-1185">Reference proteome</keyword>
<dbReference type="InterPro" id="IPR039740">
    <property type="entry name" value="CNOT10"/>
</dbReference>
<comment type="function">
    <text evidence="2">Component of the CCR4-NOT complex which is one of the major cellular mRNA deadenylases and is linked to various cellular processes including bulk mRNA degradation, miRNA-mediated repression, translational repression during translational initiation and general transcription regulation.</text>
</comment>
<dbReference type="GO" id="GO:0005737">
    <property type="term" value="C:cytoplasm"/>
    <property type="evidence" value="ECO:0007669"/>
    <property type="project" value="UniProtKB-SubCell"/>
</dbReference>
<dbReference type="VEuPathDB" id="VectorBase:LDEU012292"/>
<evidence type="ECO:0000313" key="3">
    <source>
        <dbReference type="EMBL" id="RWS19748.1"/>
    </source>
</evidence>
<sequence>MEADSNKECESQAQLEYETGNYEQCLRLLQNSKEQKPVDNNLIITEFAINKDIDTLLNTLKASEELELEQQVLIDFNRALALAKYNQKYDEAIDLLEARMSILSEPFGFVDERLTVKLCLLLSIIYIEKKIQPLKALQILQFISEKCSLSCIPSRLQQLKAKCYLQLGSTKAAKRELKSISGEPLLRSYLELQRNNLKKALKIFNTCTRDSNLYVNNEAIIQYHFGKKNTAVYSLSKIANDASPEVLYNLAIMQLFSGNAKAAFDILYNLVPHFKKNPRLWLRLAECCLEERSKTTLNDFDLLKRKQDIVEGYVGEGLQRKLVLRGTNCSIDSKETLLFTRGCLMN</sequence>
<dbReference type="Gene3D" id="1.25.40.10">
    <property type="entry name" value="Tetratricopeptide repeat domain"/>
    <property type="match status" value="1"/>
</dbReference>
<dbReference type="SUPFAM" id="SSF48452">
    <property type="entry name" value="TPR-like"/>
    <property type="match status" value="1"/>
</dbReference>
<evidence type="ECO:0000313" key="4">
    <source>
        <dbReference type="Proteomes" id="UP000288716"/>
    </source>
</evidence>
<dbReference type="EMBL" id="NCKV01023084">
    <property type="protein sequence ID" value="RWS19748.1"/>
    <property type="molecule type" value="Genomic_DNA"/>
</dbReference>
<evidence type="ECO:0000256" key="2">
    <source>
        <dbReference type="RuleBase" id="RU367083"/>
    </source>
</evidence>
<reference evidence="3 4" key="1">
    <citation type="journal article" date="2018" name="Gigascience">
        <title>Genomes of trombidid mites reveal novel predicted allergens and laterally-transferred genes associated with secondary metabolism.</title>
        <authorList>
            <person name="Dong X."/>
            <person name="Chaisiri K."/>
            <person name="Xia D."/>
            <person name="Armstrong S.D."/>
            <person name="Fang Y."/>
            <person name="Donnelly M.J."/>
            <person name="Kadowaki T."/>
            <person name="McGarry J.W."/>
            <person name="Darby A.C."/>
            <person name="Makepeace B.L."/>
        </authorList>
    </citation>
    <scope>NUCLEOTIDE SEQUENCE [LARGE SCALE GENOMIC DNA]</scope>
    <source>
        <strain evidence="3">UoL-UT</strain>
    </source>
</reference>
<feature type="non-terminal residue" evidence="3">
    <location>
        <position position="346"/>
    </location>
</feature>